<evidence type="ECO:0000313" key="5">
    <source>
        <dbReference type="Proteomes" id="UP001302367"/>
    </source>
</evidence>
<reference evidence="2 4" key="1">
    <citation type="submission" date="2015-10" db="EMBL/GenBank/DDBJ databases">
        <title>The cercosporin biosynthetic gene cluster was horizontally transferred to several fungal lineages and shown to be expanded in Cercospora beticola based on microsynteny with recipient genomes.</title>
        <authorList>
            <person name="De Jonge R."/>
            <person name="Ebert M.K."/>
            <person name="Suttle J.C."/>
            <person name="Jurick Ii W.M."/>
            <person name="Secor G.A."/>
            <person name="Thomma B.P."/>
            <person name="Van De Peer Y."/>
            <person name="Bolton M.D."/>
        </authorList>
    </citation>
    <scope>NUCLEOTIDE SEQUENCE [LARGE SCALE GENOMIC DNA]</scope>
    <source>
        <strain evidence="2 4">09-40</strain>
    </source>
</reference>
<name>A0A2G5ICP7_CERBT</name>
<protein>
    <recommendedName>
        <fullName evidence="6">Ecp2 effector protein domain-containing protein</fullName>
    </recommendedName>
</protein>
<evidence type="ECO:0000313" key="4">
    <source>
        <dbReference type="Proteomes" id="UP000230605"/>
    </source>
</evidence>
<evidence type="ECO:0008006" key="6">
    <source>
        <dbReference type="Google" id="ProtNLM"/>
    </source>
</evidence>
<dbReference type="EMBL" id="CP134185">
    <property type="protein sequence ID" value="WPA97656.1"/>
    <property type="molecule type" value="Genomic_DNA"/>
</dbReference>
<evidence type="ECO:0000256" key="1">
    <source>
        <dbReference type="SAM" id="SignalP"/>
    </source>
</evidence>
<reference evidence="3 5" key="2">
    <citation type="submission" date="2023-09" db="EMBL/GenBank/DDBJ databases">
        <title>Complete-Gapless Cercospora beticola genome.</title>
        <authorList>
            <person name="Wyatt N.A."/>
            <person name="Spanner R.E."/>
            <person name="Bolton M.D."/>
        </authorList>
    </citation>
    <scope>NUCLEOTIDE SEQUENCE [LARGE SCALE GENOMIC DNA]</scope>
    <source>
        <strain evidence="3">Cb09-40</strain>
    </source>
</reference>
<organism evidence="2 4">
    <name type="scientific">Cercospora beticola</name>
    <name type="common">Sugarbeet leaf spot fungus</name>
    <dbReference type="NCBI Taxonomy" id="122368"/>
    <lineage>
        <taxon>Eukaryota</taxon>
        <taxon>Fungi</taxon>
        <taxon>Dikarya</taxon>
        <taxon>Ascomycota</taxon>
        <taxon>Pezizomycotina</taxon>
        <taxon>Dothideomycetes</taxon>
        <taxon>Dothideomycetidae</taxon>
        <taxon>Mycosphaerellales</taxon>
        <taxon>Mycosphaerellaceae</taxon>
        <taxon>Cercospora</taxon>
    </lineage>
</organism>
<dbReference type="EMBL" id="LKMD01000100">
    <property type="protein sequence ID" value="PIB02555.1"/>
    <property type="molecule type" value="Genomic_DNA"/>
</dbReference>
<feature type="signal peptide" evidence="1">
    <location>
        <begin position="1"/>
        <end position="16"/>
    </location>
</feature>
<dbReference type="Proteomes" id="UP001302367">
    <property type="component" value="Chromosome 2"/>
</dbReference>
<keyword evidence="1" id="KW-0732">Signal</keyword>
<gene>
    <name evidence="2" type="ORF">CB0940_02201</name>
    <name evidence="3" type="ORF">RHO25_002267</name>
</gene>
<proteinExistence type="predicted"/>
<dbReference type="OrthoDB" id="3627975at2759"/>
<feature type="chain" id="PRO_5013895654" description="Ecp2 effector protein domain-containing protein" evidence="1">
    <location>
        <begin position="17"/>
        <end position="140"/>
    </location>
</feature>
<sequence length="140" mass="15630">MRFEFTVLLAATGALAAPTIPNTTTETPDELVKRGSALAYDTSSCKGFKNSFWDVNQSIFQVTIGRPYLGGSRCGLVEDKVTKFFHVDGFKCKGAKDNKNTILQIKSNMDHENIQQINIGLKNAYPEINFDCPDDSYHMR</sequence>
<evidence type="ECO:0000313" key="3">
    <source>
        <dbReference type="EMBL" id="WPA97656.1"/>
    </source>
</evidence>
<keyword evidence="5" id="KW-1185">Reference proteome</keyword>
<evidence type="ECO:0000313" key="2">
    <source>
        <dbReference type="EMBL" id="PIB02555.1"/>
    </source>
</evidence>
<dbReference type="Proteomes" id="UP000230605">
    <property type="component" value="Chromosome 1"/>
</dbReference>
<accession>A0A2G5ICP7</accession>
<dbReference type="AlphaFoldDB" id="A0A2G5ICP7"/>